<dbReference type="EMBL" id="JABEXW010000531">
    <property type="protein sequence ID" value="KAF4962663.1"/>
    <property type="molecule type" value="Genomic_DNA"/>
</dbReference>
<reference evidence="2" key="2">
    <citation type="submission" date="2020-05" db="EMBL/GenBank/DDBJ databases">
        <authorList>
            <person name="Kim H.-S."/>
            <person name="Proctor R.H."/>
            <person name="Brown D.W."/>
        </authorList>
    </citation>
    <scope>NUCLEOTIDE SEQUENCE</scope>
    <source>
        <strain evidence="2">NRRL 20472</strain>
    </source>
</reference>
<organism evidence="2 3">
    <name type="scientific">Fusarium sarcochroum</name>
    <dbReference type="NCBI Taxonomy" id="1208366"/>
    <lineage>
        <taxon>Eukaryota</taxon>
        <taxon>Fungi</taxon>
        <taxon>Dikarya</taxon>
        <taxon>Ascomycota</taxon>
        <taxon>Pezizomycotina</taxon>
        <taxon>Sordariomycetes</taxon>
        <taxon>Hypocreomycetidae</taxon>
        <taxon>Hypocreales</taxon>
        <taxon>Nectriaceae</taxon>
        <taxon>Fusarium</taxon>
        <taxon>Fusarium lateritium species complex</taxon>
    </lineage>
</organism>
<dbReference type="OrthoDB" id="5002989at2759"/>
<evidence type="ECO:0000313" key="3">
    <source>
        <dbReference type="Proteomes" id="UP000622797"/>
    </source>
</evidence>
<feature type="region of interest" description="Disordered" evidence="1">
    <location>
        <begin position="113"/>
        <end position="162"/>
    </location>
</feature>
<accession>A0A8H4TRG2</accession>
<proteinExistence type="predicted"/>
<reference evidence="2" key="1">
    <citation type="journal article" date="2020" name="BMC Genomics">
        <title>Correction to: Identification and distribution of gene clusters required for synthesis of sphingolipid metabolism inhibitors in diverse species of the filamentous fungus Fusarium.</title>
        <authorList>
            <person name="Kim H.S."/>
            <person name="Lohmar J.M."/>
            <person name="Busman M."/>
            <person name="Brown D.W."/>
            <person name="Naumann T.A."/>
            <person name="Divon H.H."/>
            <person name="Lysoe E."/>
            <person name="Uhlig S."/>
            <person name="Proctor R.H."/>
        </authorList>
    </citation>
    <scope>NUCLEOTIDE SEQUENCE</scope>
    <source>
        <strain evidence="2">NRRL 20472</strain>
    </source>
</reference>
<dbReference type="AlphaFoldDB" id="A0A8H4TRG2"/>
<evidence type="ECO:0000256" key="1">
    <source>
        <dbReference type="SAM" id="MobiDB-lite"/>
    </source>
</evidence>
<gene>
    <name evidence="2" type="ORF">FSARC_9224</name>
</gene>
<evidence type="ECO:0000313" key="2">
    <source>
        <dbReference type="EMBL" id="KAF4962663.1"/>
    </source>
</evidence>
<name>A0A8H4TRG2_9HYPO</name>
<protein>
    <submittedName>
        <fullName evidence="2">Uncharacterized protein</fullName>
    </submittedName>
</protein>
<keyword evidence="3" id="KW-1185">Reference proteome</keyword>
<comment type="caution">
    <text evidence="2">The sequence shown here is derived from an EMBL/GenBank/DDBJ whole genome shotgun (WGS) entry which is preliminary data.</text>
</comment>
<sequence length="432" mass="49897">MPTQADLASYPHHNSLTTLLHTLTLMKCLLSPVSLDSPSQSFTINYHHHLHRPVVRIKYRKNGDFSKEPISAEQRSEFFDDVHDDWSTLKINIRVPKAPKKDKWDSTIEVGRWMQNLPPSKPKRTGAAKQTGTSPSPTKLKRKKGDDDDNSSERRKDEPAYLPLELSVRNSEPKLTFDWKDASNQHAGDKYISFNPGMDYETAKVECVANYDDRQKSRGRDYNLIIIVDLVKKLHIQIKKGMPLDWATYRKWFKKSFKEWNSFHTFNPNPTLSKREFQDTNVLAGYLLIDHPSEDGSCPEHRKKGSLVFLSFSMNLEREALLWLWKDARGQFINPEYVDYLDNDKSAVLDAVVQNYDTREKMRIQRHNVGSLINTGRRRVVKWTAKGSGVDCEIEPEDYPPNMEPLCLTNDYIIDARYLQPTPRAAAASHVH</sequence>
<feature type="compositionally biased region" description="Polar residues" evidence="1">
    <location>
        <begin position="128"/>
        <end position="137"/>
    </location>
</feature>
<dbReference type="Proteomes" id="UP000622797">
    <property type="component" value="Unassembled WGS sequence"/>
</dbReference>